<feature type="non-terminal residue" evidence="2">
    <location>
        <position position="1"/>
    </location>
</feature>
<evidence type="ECO:0000313" key="2">
    <source>
        <dbReference type="EMBL" id="KAG5460809.1"/>
    </source>
</evidence>
<feature type="region of interest" description="Disordered" evidence="1">
    <location>
        <begin position="39"/>
        <end position="107"/>
    </location>
</feature>
<protein>
    <submittedName>
        <fullName evidence="2">Uncharacterized protein</fullName>
    </submittedName>
</protein>
<feature type="compositionally biased region" description="Basic residues" evidence="1">
    <location>
        <begin position="66"/>
        <end position="78"/>
    </location>
</feature>
<dbReference type="EMBL" id="JAEFCI010004673">
    <property type="protein sequence ID" value="KAG5460809.1"/>
    <property type="molecule type" value="Genomic_DNA"/>
</dbReference>
<proteinExistence type="predicted"/>
<evidence type="ECO:0000313" key="3">
    <source>
        <dbReference type="Proteomes" id="UP000673691"/>
    </source>
</evidence>
<gene>
    <name evidence="2" type="ORF">BJ554DRAFT_7097</name>
</gene>
<organism evidence="2 3">
    <name type="scientific">Olpidium bornovanus</name>
    <dbReference type="NCBI Taxonomy" id="278681"/>
    <lineage>
        <taxon>Eukaryota</taxon>
        <taxon>Fungi</taxon>
        <taxon>Fungi incertae sedis</taxon>
        <taxon>Olpidiomycota</taxon>
        <taxon>Olpidiomycotina</taxon>
        <taxon>Olpidiomycetes</taxon>
        <taxon>Olpidiales</taxon>
        <taxon>Olpidiaceae</taxon>
        <taxon>Olpidium</taxon>
    </lineage>
</organism>
<reference evidence="2 3" key="1">
    <citation type="journal article" name="Sci. Rep.">
        <title>Genome-scale phylogenetic analyses confirm Olpidium as the closest living zoosporic fungus to the non-flagellated, terrestrial fungi.</title>
        <authorList>
            <person name="Chang Y."/>
            <person name="Rochon D."/>
            <person name="Sekimoto S."/>
            <person name="Wang Y."/>
            <person name="Chovatia M."/>
            <person name="Sandor L."/>
            <person name="Salamov A."/>
            <person name="Grigoriev I.V."/>
            <person name="Stajich J.E."/>
            <person name="Spatafora J.W."/>
        </authorList>
    </citation>
    <scope>NUCLEOTIDE SEQUENCE [LARGE SCALE GENOMIC DNA]</scope>
    <source>
        <strain evidence="2">S191</strain>
    </source>
</reference>
<dbReference type="AlphaFoldDB" id="A0A8H8DJG6"/>
<name>A0A8H8DJG6_9FUNG</name>
<accession>A0A8H8DJG6</accession>
<sequence length="107" mass="11843">QFSATSSPGRSTGASPSVCSKNRPIQQYAKQLVKLRSRPCNLRHRRTELGHVPKAPLEMSAGPARSGRRTRPHRRVFRPSRSSPKRDLKCAAGTTLTNAKSNGRRKP</sequence>
<keyword evidence="3" id="KW-1185">Reference proteome</keyword>
<feature type="region of interest" description="Disordered" evidence="1">
    <location>
        <begin position="1"/>
        <end position="24"/>
    </location>
</feature>
<comment type="caution">
    <text evidence="2">The sequence shown here is derived from an EMBL/GenBank/DDBJ whole genome shotgun (WGS) entry which is preliminary data.</text>
</comment>
<dbReference type="Proteomes" id="UP000673691">
    <property type="component" value="Unassembled WGS sequence"/>
</dbReference>
<evidence type="ECO:0000256" key="1">
    <source>
        <dbReference type="SAM" id="MobiDB-lite"/>
    </source>
</evidence>